<gene>
    <name evidence="1" type="ORF">L2E82_31215</name>
</gene>
<sequence>MDIKGVGIGVTRGGGSGNGNYQGNSTYENYCGGSGYKIYQGGGGEYEKYQAIEVPVVFTYALASINAAPRDEDYMGWNKVLAPIIDVGGSLE</sequence>
<name>A0ACB9D377_CICIN</name>
<reference evidence="2" key="1">
    <citation type="journal article" date="2022" name="Mol. Ecol. Resour.">
        <title>The genomes of chicory, endive, great burdock and yacon provide insights into Asteraceae palaeo-polyploidization history and plant inulin production.</title>
        <authorList>
            <person name="Fan W."/>
            <person name="Wang S."/>
            <person name="Wang H."/>
            <person name="Wang A."/>
            <person name="Jiang F."/>
            <person name="Liu H."/>
            <person name="Zhao H."/>
            <person name="Xu D."/>
            <person name="Zhang Y."/>
        </authorList>
    </citation>
    <scope>NUCLEOTIDE SEQUENCE [LARGE SCALE GENOMIC DNA]</scope>
    <source>
        <strain evidence="2">cv. Punajuju</strain>
    </source>
</reference>
<evidence type="ECO:0000313" key="1">
    <source>
        <dbReference type="EMBL" id="KAI3740742.1"/>
    </source>
</evidence>
<keyword evidence="2" id="KW-1185">Reference proteome</keyword>
<accession>A0ACB9D377</accession>
<organism evidence="1 2">
    <name type="scientific">Cichorium intybus</name>
    <name type="common">Chicory</name>
    <dbReference type="NCBI Taxonomy" id="13427"/>
    <lineage>
        <taxon>Eukaryota</taxon>
        <taxon>Viridiplantae</taxon>
        <taxon>Streptophyta</taxon>
        <taxon>Embryophyta</taxon>
        <taxon>Tracheophyta</taxon>
        <taxon>Spermatophyta</taxon>
        <taxon>Magnoliopsida</taxon>
        <taxon>eudicotyledons</taxon>
        <taxon>Gunneridae</taxon>
        <taxon>Pentapetalae</taxon>
        <taxon>asterids</taxon>
        <taxon>campanulids</taxon>
        <taxon>Asterales</taxon>
        <taxon>Asteraceae</taxon>
        <taxon>Cichorioideae</taxon>
        <taxon>Cichorieae</taxon>
        <taxon>Cichoriinae</taxon>
        <taxon>Cichorium</taxon>
    </lineage>
</organism>
<dbReference type="EMBL" id="CM042013">
    <property type="protein sequence ID" value="KAI3740742.1"/>
    <property type="molecule type" value="Genomic_DNA"/>
</dbReference>
<reference evidence="1 2" key="2">
    <citation type="journal article" date="2022" name="Mol. Ecol. Resour.">
        <title>The genomes of chicory, endive, great burdock and yacon provide insights into Asteraceae paleo-polyploidization history and plant inulin production.</title>
        <authorList>
            <person name="Fan W."/>
            <person name="Wang S."/>
            <person name="Wang H."/>
            <person name="Wang A."/>
            <person name="Jiang F."/>
            <person name="Liu H."/>
            <person name="Zhao H."/>
            <person name="Xu D."/>
            <person name="Zhang Y."/>
        </authorList>
    </citation>
    <scope>NUCLEOTIDE SEQUENCE [LARGE SCALE GENOMIC DNA]</scope>
    <source>
        <strain evidence="2">cv. Punajuju</strain>
        <tissue evidence="1">Leaves</tissue>
    </source>
</reference>
<dbReference type="Proteomes" id="UP001055811">
    <property type="component" value="Linkage Group LG05"/>
</dbReference>
<protein>
    <submittedName>
        <fullName evidence="1">Uncharacterized protein</fullName>
    </submittedName>
</protein>
<evidence type="ECO:0000313" key="2">
    <source>
        <dbReference type="Proteomes" id="UP001055811"/>
    </source>
</evidence>
<proteinExistence type="predicted"/>
<comment type="caution">
    <text evidence="1">The sequence shown here is derived from an EMBL/GenBank/DDBJ whole genome shotgun (WGS) entry which is preliminary data.</text>
</comment>